<dbReference type="SUPFAM" id="SSF48208">
    <property type="entry name" value="Six-hairpin glycosidases"/>
    <property type="match status" value="1"/>
</dbReference>
<protein>
    <submittedName>
        <fullName evidence="5">Uncharacterized protein</fullName>
    </submittedName>
</protein>
<evidence type="ECO:0000259" key="4">
    <source>
        <dbReference type="Pfam" id="PF20736"/>
    </source>
</evidence>
<name>A0A239GHZ4_9BACT</name>
<evidence type="ECO:0000259" key="1">
    <source>
        <dbReference type="Pfam" id="PF07944"/>
    </source>
</evidence>
<dbReference type="Pfam" id="PF20736">
    <property type="entry name" value="Glyco_hydro127M"/>
    <property type="match status" value="1"/>
</dbReference>
<dbReference type="Proteomes" id="UP000198480">
    <property type="component" value="Unassembled WGS sequence"/>
</dbReference>
<dbReference type="OrthoDB" id="9757939at2"/>
<feature type="domain" description="Non-reducing end beta-L-arabinofuranosidase-like GH127 catalytic" evidence="1">
    <location>
        <begin position="35"/>
        <end position="415"/>
    </location>
</feature>
<dbReference type="InterPro" id="IPR032275">
    <property type="entry name" value="DUF4986"/>
</dbReference>
<dbReference type="RefSeq" id="WP_089242289.1">
    <property type="nucleotide sequence ID" value="NZ_FZOK01000016.1"/>
</dbReference>
<dbReference type="Pfam" id="PF20620">
    <property type="entry name" value="DUF6805"/>
    <property type="match status" value="1"/>
</dbReference>
<evidence type="ECO:0000259" key="3">
    <source>
        <dbReference type="Pfam" id="PF20620"/>
    </source>
</evidence>
<dbReference type="EMBL" id="FZOK01000016">
    <property type="protein sequence ID" value="SNS68759.1"/>
    <property type="molecule type" value="Genomic_DNA"/>
</dbReference>
<evidence type="ECO:0000313" key="5">
    <source>
        <dbReference type="EMBL" id="SNS68759.1"/>
    </source>
</evidence>
<dbReference type="InterPro" id="IPR012878">
    <property type="entry name" value="Beta-AFase-like_GH127_cat"/>
</dbReference>
<feature type="domain" description="Glycoside hydrolase GH146 substrate-binding" evidence="3">
    <location>
        <begin position="652"/>
        <end position="776"/>
    </location>
</feature>
<keyword evidence="6" id="KW-1185">Reference proteome</keyword>
<dbReference type="PANTHER" id="PTHR31151:SF0">
    <property type="entry name" value="PROLINE-TRNA LIGASE (DUF1680)"/>
    <property type="match status" value="1"/>
</dbReference>
<sequence length="779" mass="89528">MNFKSKLCILLIFWFSLTFKGLAQDKYVQFFGLDQVKLLDSPFLQAQEIDKRYILEMDVDRLLSPYMKEAGLSWKAENYGNWENTGLDGHIAGHYLSALSMMLAATGDQEINKRLDYMLEKLKLAQDTNGNGYLSGVPAGKKIWEELRSGNIRAGSFSLNDRWVPLYNIHKVYAGLRDAYWIGGKEVARPMLIALSDWFYDLTEEFSDEQFQEVLISEHGGLNEVFADIAVMTGDSKYLELARKMSHQQVLDPLKNSEDRLTGMHANTQIPKVIGFQRIAQVAKDEKLNQASDFFWDNVVNQRSISIGGNSVREHFHPRDDFSSMLSSEQGPETCNTYNMMRLSEMLFQTAPDRKYIDYYERAVFNHILSTQHPEKGGFVYFTPMRPQHYRVYSQPHENFWCCVGSGLENHAKYGQAIYAYQEDVLFVNLFIASELDWKEKGIKLKQTTNFPEEEGTTIGFSHRGKKEVKLKVRYPSWVKLGHLKVAVNGKQQEVTVDKFGYFLIEGKWSAKDQIQIALPMETKSEQMPDGSPWYSFTHGPIVLAAKTGENDLKGLFADDSRMGHVAVGKMIPLDLSPILKQEVQPKPIQVDNTFKFLLTANQFHQLEKDIELVPFYSVHDSRYQVYWPVVAGTSLEAFKRELNTKDEWMRRLEDLTIDQVAVGEQQPETEHDFKGNNSQTGQENGIFWRSTTEYFQYSLKNKHQESKILRLTFLNPPSSRSFRLLVNGESLKSENEDESLIRDYDLSGFNSELLEVKIQSIEGAATPKLNHIRLMKSN</sequence>
<proteinExistence type="predicted"/>
<organism evidence="5 6">
    <name type="scientific">Belliella buryatensis</name>
    <dbReference type="NCBI Taxonomy" id="1500549"/>
    <lineage>
        <taxon>Bacteria</taxon>
        <taxon>Pseudomonadati</taxon>
        <taxon>Bacteroidota</taxon>
        <taxon>Cytophagia</taxon>
        <taxon>Cytophagales</taxon>
        <taxon>Cyclobacteriaceae</taxon>
        <taxon>Belliella</taxon>
    </lineage>
</organism>
<dbReference type="Pfam" id="PF16375">
    <property type="entry name" value="DUF4986"/>
    <property type="match status" value="1"/>
</dbReference>
<accession>A0A239GHZ4</accession>
<evidence type="ECO:0000313" key="6">
    <source>
        <dbReference type="Proteomes" id="UP000198480"/>
    </source>
</evidence>
<feature type="domain" description="DUF4986" evidence="2">
    <location>
        <begin position="549"/>
        <end position="628"/>
    </location>
</feature>
<dbReference type="PANTHER" id="PTHR31151">
    <property type="entry name" value="PROLINE-TRNA LIGASE (DUF1680)"/>
    <property type="match status" value="1"/>
</dbReference>
<reference evidence="6" key="1">
    <citation type="submission" date="2017-06" db="EMBL/GenBank/DDBJ databases">
        <authorList>
            <person name="Varghese N."/>
            <person name="Submissions S."/>
        </authorList>
    </citation>
    <scope>NUCLEOTIDE SEQUENCE [LARGE SCALE GENOMIC DNA]</scope>
    <source>
        <strain evidence="6">5C</strain>
    </source>
</reference>
<dbReference type="InterPro" id="IPR046544">
    <property type="entry name" value="GH146_SB_dom"/>
</dbReference>
<dbReference type="Pfam" id="PF07944">
    <property type="entry name" value="Beta-AFase-like_GH127_cat"/>
    <property type="match status" value="1"/>
</dbReference>
<dbReference type="GO" id="GO:0005975">
    <property type="term" value="P:carbohydrate metabolic process"/>
    <property type="evidence" value="ECO:0007669"/>
    <property type="project" value="InterPro"/>
</dbReference>
<evidence type="ECO:0000259" key="2">
    <source>
        <dbReference type="Pfam" id="PF16375"/>
    </source>
</evidence>
<gene>
    <name evidence="5" type="ORF">SAMN06295967_11648</name>
</gene>
<feature type="domain" description="Non-reducing end beta-L-arabinofuranosidase-like GH127 middle" evidence="4">
    <location>
        <begin position="426"/>
        <end position="521"/>
    </location>
</feature>
<dbReference type="InterPro" id="IPR049046">
    <property type="entry name" value="Beta-AFase-like_GH127_middle"/>
</dbReference>
<dbReference type="AlphaFoldDB" id="A0A239GHZ4"/>
<dbReference type="InterPro" id="IPR008928">
    <property type="entry name" value="6-hairpin_glycosidase_sf"/>
</dbReference>